<dbReference type="EMBL" id="JABEXW010000390">
    <property type="protein sequence ID" value="KAF4964789.1"/>
    <property type="molecule type" value="Genomic_DNA"/>
</dbReference>
<dbReference type="PANTHER" id="PTHR43008">
    <property type="entry name" value="BENZIL REDUCTASE"/>
    <property type="match status" value="1"/>
</dbReference>
<evidence type="ECO:0000313" key="5">
    <source>
        <dbReference type="Proteomes" id="UP000622797"/>
    </source>
</evidence>
<dbReference type="Gene3D" id="3.40.50.720">
    <property type="entry name" value="NAD(P)-binding Rossmann-like Domain"/>
    <property type="match status" value="1"/>
</dbReference>
<dbReference type="PROSITE" id="PS00061">
    <property type="entry name" value="ADH_SHORT"/>
    <property type="match status" value="1"/>
</dbReference>
<evidence type="ECO:0000313" key="4">
    <source>
        <dbReference type="EMBL" id="KAF4964789.1"/>
    </source>
</evidence>
<dbReference type="GO" id="GO:0050085">
    <property type="term" value="F:mannitol 2-dehydrogenase (NADP+) activity"/>
    <property type="evidence" value="ECO:0007669"/>
    <property type="project" value="UniProtKB-ARBA"/>
</dbReference>
<dbReference type="GO" id="GO:0050664">
    <property type="term" value="F:oxidoreductase activity, acting on NAD(P)H, oxygen as acceptor"/>
    <property type="evidence" value="ECO:0007669"/>
    <property type="project" value="TreeGrafter"/>
</dbReference>
<dbReference type="InterPro" id="IPR036291">
    <property type="entry name" value="NAD(P)-bd_dom_sf"/>
</dbReference>
<evidence type="ECO:0000256" key="1">
    <source>
        <dbReference type="ARBA" id="ARBA00006484"/>
    </source>
</evidence>
<evidence type="ECO:0000256" key="2">
    <source>
        <dbReference type="ARBA" id="ARBA00022857"/>
    </source>
</evidence>
<reference evidence="4" key="1">
    <citation type="journal article" date="2020" name="BMC Genomics">
        <title>Correction to: Identification and distribution of gene clusters required for synthesis of sphingolipid metabolism inhibitors in diverse species of the filamentous fungus Fusarium.</title>
        <authorList>
            <person name="Kim H.S."/>
            <person name="Lohmar J.M."/>
            <person name="Busman M."/>
            <person name="Brown D.W."/>
            <person name="Naumann T.A."/>
            <person name="Divon H.H."/>
            <person name="Lysoe E."/>
            <person name="Uhlig S."/>
            <person name="Proctor R.H."/>
        </authorList>
    </citation>
    <scope>NUCLEOTIDE SEQUENCE</scope>
    <source>
        <strain evidence="4">NRRL 20472</strain>
    </source>
</reference>
<sequence length="295" mass="32164">MSNLSPVSGANFVRDDNVMAHPGSIMKRFSLQGKTAIITGATAGIGRAVAEAYAEAGAIIALWYYSNERGPESAEEISKKYNVKGNYTYRVDIRDADAVEETVNQSVKDLNGRLDIFVANAGIPWTKGAMLDAPLQHYRDVVQTDLDGTYYCARAAAKHWRRQKLEGTDLNGQPLTNYSSGSFIATGSMSGTVVNYPQLQSAYNIAKAGVIHLAKCMAIEWARFARANAVSPGYMRTELTDFVPQETKDIWHDKIPQGREGEPHELQGIYLYLASDASTYATGANFAVDGGYTAP</sequence>
<comment type="caution">
    <text evidence="4">The sequence shown here is derived from an EMBL/GenBank/DDBJ whole genome shotgun (WGS) entry which is preliminary data.</text>
</comment>
<dbReference type="InterPro" id="IPR002347">
    <property type="entry name" value="SDR_fam"/>
</dbReference>
<protein>
    <recommendedName>
        <fullName evidence="6">L-xylulose reductase</fullName>
    </recommendedName>
</protein>
<dbReference type="GO" id="GO:0019594">
    <property type="term" value="P:mannitol metabolic process"/>
    <property type="evidence" value="ECO:0007669"/>
    <property type="project" value="UniProtKB-ARBA"/>
</dbReference>
<comment type="similarity">
    <text evidence="1">Belongs to the short-chain dehydrogenases/reductases (SDR) family.</text>
</comment>
<dbReference type="OrthoDB" id="1888931at2759"/>
<dbReference type="PRINTS" id="PR00080">
    <property type="entry name" value="SDRFAMILY"/>
</dbReference>
<dbReference type="PANTHER" id="PTHR43008:SF13">
    <property type="entry name" value="L-XYLULOSE REDUCTASE-RELATED"/>
    <property type="match status" value="1"/>
</dbReference>
<dbReference type="FunFam" id="3.40.50.720:FF:000090">
    <property type="entry name" value="NADP-dependent mannitol dehydrogenase"/>
    <property type="match status" value="1"/>
</dbReference>
<dbReference type="InterPro" id="IPR020904">
    <property type="entry name" value="Sc_DH/Rdtase_CS"/>
</dbReference>
<evidence type="ECO:0000256" key="3">
    <source>
        <dbReference type="ARBA" id="ARBA00023002"/>
    </source>
</evidence>
<name>A0A8H4X8D3_9HYPO</name>
<dbReference type="PRINTS" id="PR00081">
    <property type="entry name" value="GDHRDH"/>
</dbReference>
<dbReference type="AlphaFoldDB" id="A0A8H4X8D3"/>
<organism evidence="4 5">
    <name type="scientific">Fusarium sarcochroum</name>
    <dbReference type="NCBI Taxonomy" id="1208366"/>
    <lineage>
        <taxon>Eukaryota</taxon>
        <taxon>Fungi</taxon>
        <taxon>Dikarya</taxon>
        <taxon>Ascomycota</taxon>
        <taxon>Pezizomycotina</taxon>
        <taxon>Sordariomycetes</taxon>
        <taxon>Hypocreomycetidae</taxon>
        <taxon>Hypocreales</taxon>
        <taxon>Nectriaceae</taxon>
        <taxon>Fusarium</taxon>
        <taxon>Fusarium lateritium species complex</taxon>
    </lineage>
</organism>
<accession>A0A8H4X8D3</accession>
<dbReference type="Proteomes" id="UP000622797">
    <property type="component" value="Unassembled WGS sequence"/>
</dbReference>
<dbReference type="Pfam" id="PF13561">
    <property type="entry name" value="adh_short_C2"/>
    <property type="match status" value="1"/>
</dbReference>
<keyword evidence="3" id="KW-0560">Oxidoreductase</keyword>
<keyword evidence="5" id="KW-1185">Reference proteome</keyword>
<reference evidence="4" key="2">
    <citation type="submission" date="2020-05" db="EMBL/GenBank/DDBJ databases">
        <authorList>
            <person name="Kim H.-S."/>
            <person name="Proctor R.H."/>
            <person name="Brown D.W."/>
        </authorList>
    </citation>
    <scope>NUCLEOTIDE SEQUENCE</scope>
    <source>
        <strain evidence="4">NRRL 20472</strain>
    </source>
</reference>
<proteinExistence type="inferred from homology"/>
<keyword evidence="2" id="KW-0521">NADP</keyword>
<evidence type="ECO:0008006" key="6">
    <source>
        <dbReference type="Google" id="ProtNLM"/>
    </source>
</evidence>
<dbReference type="SUPFAM" id="SSF51735">
    <property type="entry name" value="NAD(P)-binding Rossmann-fold domains"/>
    <property type="match status" value="1"/>
</dbReference>
<gene>
    <name evidence="4" type="ORF">FSARC_7323</name>
</gene>